<evidence type="ECO:0000313" key="2">
    <source>
        <dbReference type="EMBL" id="MEB8339427.1"/>
    </source>
</evidence>
<dbReference type="RefSeq" id="WP_326017552.1">
    <property type="nucleotide sequence ID" value="NZ_JAOZYC010000119.1"/>
</dbReference>
<evidence type="ECO:0000256" key="1">
    <source>
        <dbReference type="SAM" id="SignalP"/>
    </source>
</evidence>
<protein>
    <recommendedName>
        <fullName evidence="4">Secreted protein</fullName>
    </recommendedName>
</protein>
<accession>A0ABU6F5Y4</accession>
<evidence type="ECO:0008006" key="4">
    <source>
        <dbReference type="Google" id="ProtNLM"/>
    </source>
</evidence>
<sequence>MRVKKNSHTSVALLATALSATLMTTVPAAAGTVDRATHVAPAQSAAAANPCRRDSYRKVAYTFYRGPSKVIMRCGTASWGYKHIAARGRWSGRFKNKISDTLWNGYRAAPGVVYRYKPSNSCRPRPTRNFKVVYNQGPYGGPGARVSPQGIITATVEYTTFAAMNC</sequence>
<organism evidence="2 3">
    <name type="scientific">Streptomyces endophyticus</name>
    <dbReference type="NCBI Taxonomy" id="714166"/>
    <lineage>
        <taxon>Bacteria</taxon>
        <taxon>Bacillati</taxon>
        <taxon>Actinomycetota</taxon>
        <taxon>Actinomycetes</taxon>
        <taxon>Kitasatosporales</taxon>
        <taxon>Streptomycetaceae</taxon>
        <taxon>Streptomyces</taxon>
    </lineage>
</organism>
<keyword evidence="3" id="KW-1185">Reference proteome</keyword>
<dbReference type="EMBL" id="JAOZYC010000119">
    <property type="protein sequence ID" value="MEB8339427.1"/>
    <property type="molecule type" value="Genomic_DNA"/>
</dbReference>
<reference evidence="2 3" key="1">
    <citation type="submission" date="2022-10" db="EMBL/GenBank/DDBJ databases">
        <authorList>
            <person name="Xie J."/>
            <person name="Shen N."/>
        </authorList>
    </citation>
    <scope>NUCLEOTIDE SEQUENCE [LARGE SCALE GENOMIC DNA]</scope>
    <source>
        <strain evidence="2 3">YIM65594</strain>
    </source>
</reference>
<name>A0ABU6F5Y4_9ACTN</name>
<keyword evidence="1" id="KW-0732">Signal</keyword>
<evidence type="ECO:0000313" key="3">
    <source>
        <dbReference type="Proteomes" id="UP001354931"/>
    </source>
</evidence>
<gene>
    <name evidence="2" type="ORF">OKJ99_18195</name>
</gene>
<comment type="caution">
    <text evidence="2">The sequence shown here is derived from an EMBL/GenBank/DDBJ whole genome shotgun (WGS) entry which is preliminary data.</text>
</comment>
<dbReference type="Proteomes" id="UP001354931">
    <property type="component" value="Unassembled WGS sequence"/>
</dbReference>
<feature type="chain" id="PRO_5047495543" description="Secreted protein" evidence="1">
    <location>
        <begin position="29"/>
        <end position="166"/>
    </location>
</feature>
<feature type="signal peptide" evidence="1">
    <location>
        <begin position="1"/>
        <end position="28"/>
    </location>
</feature>
<proteinExistence type="predicted"/>